<organism evidence="10 11">
    <name type="scientific">Pseudonocardia aurantiaca</name>
    <dbReference type="NCBI Taxonomy" id="75290"/>
    <lineage>
        <taxon>Bacteria</taxon>
        <taxon>Bacillati</taxon>
        <taxon>Actinomycetota</taxon>
        <taxon>Actinomycetes</taxon>
        <taxon>Pseudonocardiales</taxon>
        <taxon>Pseudonocardiaceae</taxon>
        <taxon>Pseudonocardia</taxon>
    </lineage>
</organism>
<dbReference type="NCBIfam" id="NF047741">
    <property type="entry name" value="antiphage_MADS6"/>
    <property type="match status" value="1"/>
</dbReference>
<feature type="compositionally biased region" description="Basic and acidic residues" evidence="7">
    <location>
        <begin position="463"/>
        <end position="488"/>
    </location>
</feature>
<dbReference type="InterPro" id="IPR011528">
    <property type="entry name" value="NERD"/>
</dbReference>
<evidence type="ECO:0000259" key="8">
    <source>
        <dbReference type="PROSITE" id="PS50011"/>
    </source>
</evidence>
<dbReference type="EC" id="2.7.11.1" evidence="1"/>
<dbReference type="Proteomes" id="UP001597145">
    <property type="component" value="Unassembled WGS sequence"/>
</dbReference>
<feature type="domain" description="NERD" evidence="9">
    <location>
        <begin position="10"/>
        <end position="121"/>
    </location>
</feature>
<feature type="region of interest" description="Disordered" evidence="7">
    <location>
        <begin position="445"/>
        <end position="489"/>
    </location>
</feature>
<dbReference type="InterPro" id="IPR000719">
    <property type="entry name" value="Prot_kinase_dom"/>
</dbReference>
<dbReference type="Gene3D" id="1.10.510.10">
    <property type="entry name" value="Transferase(Phosphotransferase) domain 1"/>
    <property type="match status" value="2"/>
</dbReference>
<dbReference type="PANTHER" id="PTHR43289:SF6">
    <property type="entry name" value="SERINE_THREONINE-PROTEIN KINASE NEKL-3"/>
    <property type="match status" value="1"/>
</dbReference>
<dbReference type="PROSITE" id="PS50011">
    <property type="entry name" value="PROTEIN_KINASE_DOM"/>
    <property type="match status" value="2"/>
</dbReference>
<keyword evidence="5 10" id="KW-0418">Kinase</keyword>
<dbReference type="Pfam" id="PF00069">
    <property type="entry name" value="Pkinase"/>
    <property type="match status" value="2"/>
</dbReference>
<evidence type="ECO:0000256" key="6">
    <source>
        <dbReference type="ARBA" id="ARBA00022840"/>
    </source>
</evidence>
<proteinExistence type="predicted"/>
<evidence type="ECO:0000256" key="1">
    <source>
        <dbReference type="ARBA" id="ARBA00012513"/>
    </source>
</evidence>
<accession>A0ABW4FY11</accession>
<evidence type="ECO:0000256" key="2">
    <source>
        <dbReference type="ARBA" id="ARBA00022527"/>
    </source>
</evidence>
<keyword evidence="11" id="KW-1185">Reference proteome</keyword>
<evidence type="ECO:0000256" key="4">
    <source>
        <dbReference type="ARBA" id="ARBA00022741"/>
    </source>
</evidence>
<dbReference type="PANTHER" id="PTHR43289">
    <property type="entry name" value="MITOGEN-ACTIVATED PROTEIN KINASE KINASE KINASE 20-RELATED"/>
    <property type="match status" value="1"/>
</dbReference>
<dbReference type="GO" id="GO:0016301">
    <property type="term" value="F:kinase activity"/>
    <property type="evidence" value="ECO:0007669"/>
    <property type="project" value="UniProtKB-KW"/>
</dbReference>
<keyword evidence="6" id="KW-0067">ATP-binding</keyword>
<feature type="domain" description="Protein kinase" evidence="8">
    <location>
        <begin position="190"/>
        <end position="467"/>
    </location>
</feature>
<keyword evidence="3" id="KW-0808">Transferase</keyword>
<dbReference type="RefSeq" id="WP_343981407.1">
    <property type="nucleotide sequence ID" value="NZ_BAAAJG010000014.1"/>
</dbReference>
<feature type="domain" description="Protein kinase" evidence="8">
    <location>
        <begin position="497"/>
        <end position="773"/>
    </location>
</feature>
<evidence type="ECO:0000313" key="10">
    <source>
        <dbReference type="EMBL" id="MFD1535299.1"/>
    </source>
</evidence>
<dbReference type="PROSITE" id="PS50965">
    <property type="entry name" value="NERD"/>
    <property type="match status" value="1"/>
</dbReference>
<name>A0ABW4FY11_9PSEU</name>
<dbReference type="SMART" id="SM00220">
    <property type="entry name" value="S_TKc"/>
    <property type="match status" value="2"/>
</dbReference>
<keyword evidence="2" id="KW-0723">Serine/threonine-protein kinase</keyword>
<protein>
    <recommendedName>
        <fullName evidence="1">non-specific serine/threonine protein kinase</fullName>
        <ecNumber evidence="1">2.7.11.1</ecNumber>
    </recommendedName>
</protein>
<dbReference type="Pfam" id="PF08378">
    <property type="entry name" value="NERD"/>
    <property type="match status" value="1"/>
</dbReference>
<dbReference type="InterPro" id="IPR011009">
    <property type="entry name" value="Kinase-like_dom_sf"/>
</dbReference>
<comment type="caution">
    <text evidence="10">The sequence shown here is derived from an EMBL/GenBank/DDBJ whole genome shotgun (WGS) entry which is preliminary data.</text>
</comment>
<evidence type="ECO:0000256" key="7">
    <source>
        <dbReference type="SAM" id="MobiDB-lite"/>
    </source>
</evidence>
<sequence>MATIIGVGEPANDCERLVIAHLRDHGPDSWTVVHNMELPSGRRRFEIDLVVVTPHAVYVIDVKGTRGQITVAQNRWYPHGRTPFASPLPKLRQHARVLKSLLSDASPQLRGLYVGQLLVLCDPQAQLRDPDHRDDQEVCHVAGLIQWLDDPARVPPEFDARSGLGRGRSVVPALTGHARPPAGARIFGNWEVVERLTESEDGIVEYRARNRALPGGPPQVTLRVHPLDPYLPEPERVRQRHQLGNAYSTLGRLPGHPHVVGHRDFFVTDDEARGVLVLDDTPGTSLRLRLDDDEPMTRDEALRILRGMASGLTHAHRHRIMHRALSPDSVLLAPDGRAILIGFDHARGAGPRAATVVNTLPDVVDPDYLAPEGHVDIGSLTPASDVYALGVLGFRLLTGELPFADRTDQHRRHSKLPVEPLDAADVPVELRAWLQLLCAPDPAERPTIPEALRGLDLATRRPPRPDLRPDPPPVRDDVDDRDRFRDLEPGTEITPSLTIREKLGSGSFGVVYRVHNAFARTDQAMKIVLADPGDLIDRLRQEYAPLLDMPQHPNVVRVHHGDLVPGSTVPYLIFEYVPGRDVQQLATESLLTPADVRGLGIDAAAGLAHIHSHGVYHCDIKPGNLLWTDAGAKIIDFNVAVSDEYLLADAGSARYLPPDYARHDPDLVDRDVYALGLTLYEALTRGNWPWDERRAAPAGVPPRDPRTFTDLAALAPEFVTALLTAIAPTRGDRYADAAAFRIALERVHEAQRRPASVRPELAPTVDGVDNPFVAHLQTLYSQSTTSNRGTRGLDPHEHNVYVATRLDEHLIPDVLGGGHRVVVITGNAGDGKTAFLEKLVNHARGLGATVSTPRPNGADFTLDGRVFRTNLDGSQDEGDRANDDVLAEFFDPYKGADSSSWPADETRLIAINEGRLVDFLRAHATRFTELAAAVHAGLGGAGGTHEGVTLVNLNARSVVAGDEESIFNGLVRELTSHRFWAACNGCALAEKCYALHNARTLGHPDAGERITARLRTLYTVAHLRGRLHITMRDLRSALAYTLTSGRSCSDIRDLYDRGNPSEILSGFYFQSWLGPDDTEDRLLRLLRESDISDRADPALDRALDFGGPSAGAALTTVDGRGDYDQRLLERLFELLPRGGDTDPDRIEHHRAYIGAARRRFFFESADGERWRGLLSHRSAAEFLRELTADGPSPEVAREIIRAINRSEGLADPDKLGDAMALAVRQVRGGSIRSYRLFPLAGFRAEPEGPRGSPYIEGAPERLRLSYTNPDAPELAPAEIAIQLDLYELLWRLRRGGRPAAADMQGRHLSLSVFKNMLTSAPYQAVLLTVTGHDLHAIDRSADGVLTLDRRGVPDRAPEEA</sequence>
<dbReference type="SUPFAM" id="SSF56112">
    <property type="entry name" value="Protein kinase-like (PK-like)"/>
    <property type="match status" value="2"/>
</dbReference>
<gene>
    <name evidence="10" type="ORF">ACFSCY_38430</name>
</gene>
<keyword evidence="4" id="KW-0547">Nucleotide-binding</keyword>
<evidence type="ECO:0000259" key="9">
    <source>
        <dbReference type="PROSITE" id="PS50965"/>
    </source>
</evidence>
<dbReference type="CDD" id="cd14014">
    <property type="entry name" value="STKc_PknB_like"/>
    <property type="match status" value="2"/>
</dbReference>
<dbReference type="EMBL" id="JBHUCP010000052">
    <property type="protein sequence ID" value="MFD1535299.1"/>
    <property type="molecule type" value="Genomic_DNA"/>
</dbReference>
<reference evidence="11" key="1">
    <citation type="journal article" date="2019" name="Int. J. Syst. Evol. Microbiol.">
        <title>The Global Catalogue of Microorganisms (GCM) 10K type strain sequencing project: providing services to taxonomists for standard genome sequencing and annotation.</title>
        <authorList>
            <consortium name="The Broad Institute Genomics Platform"/>
            <consortium name="The Broad Institute Genome Sequencing Center for Infectious Disease"/>
            <person name="Wu L."/>
            <person name="Ma J."/>
        </authorList>
    </citation>
    <scope>NUCLEOTIDE SEQUENCE [LARGE SCALE GENOMIC DNA]</scope>
    <source>
        <strain evidence="11">JCM 12165</strain>
    </source>
</reference>
<evidence type="ECO:0000256" key="5">
    <source>
        <dbReference type="ARBA" id="ARBA00022777"/>
    </source>
</evidence>
<evidence type="ECO:0000313" key="11">
    <source>
        <dbReference type="Proteomes" id="UP001597145"/>
    </source>
</evidence>
<evidence type="ECO:0000256" key="3">
    <source>
        <dbReference type="ARBA" id="ARBA00022679"/>
    </source>
</evidence>